<dbReference type="InterPro" id="IPR036291">
    <property type="entry name" value="NAD(P)-bd_dom_sf"/>
</dbReference>
<dbReference type="EMBL" id="CAEZSR010000081">
    <property type="protein sequence ID" value="CAB4567232.1"/>
    <property type="molecule type" value="Genomic_DNA"/>
</dbReference>
<proteinExistence type="predicted"/>
<accession>A0A6J6DSY7</accession>
<dbReference type="AlphaFoldDB" id="A0A6J6DSY7"/>
<protein>
    <submittedName>
        <fullName evidence="2">Unannotated protein</fullName>
    </submittedName>
</protein>
<dbReference type="Pfam" id="PF01370">
    <property type="entry name" value="Epimerase"/>
    <property type="match status" value="1"/>
</dbReference>
<name>A0A6J6DSY7_9ZZZZ</name>
<dbReference type="InterPro" id="IPR001509">
    <property type="entry name" value="Epimerase_deHydtase"/>
</dbReference>
<dbReference type="Gene3D" id="3.40.50.720">
    <property type="entry name" value="NAD(P)-binding Rossmann-like Domain"/>
    <property type="match status" value="1"/>
</dbReference>
<gene>
    <name evidence="2" type="ORF">UFOPK1493_02165</name>
</gene>
<sequence length="314" mass="32977">MNDRYVVLGASGGVGRALVAALAAEGRTTRAVARQAPERSGAAEWMAVDLSTPEGARRACAGAAVVFHAAQPPYHRWPEEFPALTANVVRAASEAGAKLVMVDNLYMYGPTRGSLVETLPRAATGRKGLVRVEMERQLLDAHASGALRVAIGRLSDYFGPHGPNSTLTVLVLEPAARGKAMRWPGSTTAPRTVHFLDDAARGLLVLADQPAADGEVWHLPAAPAITGAEFMALVNQCLPAAVKTGSLGTLAMRIGGLFSKEAKETVECMYQWTDPFVADHSKFTAAFGPLAVTPHADAVAATIQSMRTGPTGTT</sequence>
<evidence type="ECO:0000259" key="1">
    <source>
        <dbReference type="Pfam" id="PF01370"/>
    </source>
</evidence>
<reference evidence="2" key="1">
    <citation type="submission" date="2020-05" db="EMBL/GenBank/DDBJ databases">
        <authorList>
            <person name="Chiriac C."/>
            <person name="Salcher M."/>
            <person name="Ghai R."/>
            <person name="Kavagutti S V."/>
        </authorList>
    </citation>
    <scope>NUCLEOTIDE SEQUENCE</scope>
</reference>
<dbReference type="SUPFAM" id="SSF51735">
    <property type="entry name" value="NAD(P)-binding Rossmann-fold domains"/>
    <property type="match status" value="1"/>
</dbReference>
<evidence type="ECO:0000313" key="2">
    <source>
        <dbReference type="EMBL" id="CAB4567232.1"/>
    </source>
</evidence>
<organism evidence="2">
    <name type="scientific">freshwater metagenome</name>
    <dbReference type="NCBI Taxonomy" id="449393"/>
    <lineage>
        <taxon>unclassified sequences</taxon>
        <taxon>metagenomes</taxon>
        <taxon>ecological metagenomes</taxon>
    </lineage>
</organism>
<feature type="domain" description="NAD-dependent epimerase/dehydratase" evidence="1">
    <location>
        <begin position="6"/>
        <end position="214"/>
    </location>
</feature>